<protein>
    <submittedName>
        <fullName evidence="1">Uncharacterized protein</fullName>
    </submittedName>
</protein>
<reference evidence="1 2" key="1">
    <citation type="submission" date="2018-08" db="EMBL/GenBank/DDBJ databases">
        <title>A genome reference for cultivated species of the human gut microbiota.</title>
        <authorList>
            <person name="Zou Y."/>
            <person name="Xue W."/>
            <person name="Luo G."/>
        </authorList>
    </citation>
    <scope>NUCLEOTIDE SEQUENCE [LARGE SCALE GENOMIC DNA]</scope>
    <source>
        <strain evidence="1 2">OF01-2LB</strain>
    </source>
</reference>
<proteinExistence type="predicted"/>
<organism evidence="1 2">
    <name type="scientific">Clostridium innocuum</name>
    <dbReference type="NCBI Taxonomy" id="1522"/>
    <lineage>
        <taxon>Bacteria</taxon>
        <taxon>Bacillati</taxon>
        <taxon>Bacillota</taxon>
        <taxon>Clostridia</taxon>
        <taxon>Eubacteriales</taxon>
        <taxon>Clostridiaceae</taxon>
        <taxon>Clostridium</taxon>
    </lineage>
</organism>
<gene>
    <name evidence="1" type="ORF">DXA38_07895</name>
</gene>
<accession>A0A3E2VYP4</accession>
<dbReference type="Proteomes" id="UP000260025">
    <property type="component" value="Unassembled WGS sequence"/>
</dbReference>
<comment type="caution">
    <text evidence="1">The sequence shown here is derived from an EMBL/GenBank/DDBJ whole genome shotgun (WGS) entry which is preliminary data.</text>
</comment>
<name>A0A3E2VYP4_CLOIN</name>
<sequence>MKKGWKCFCTVAGGAALYAGASFVKDYRNMKKMEKRLNSLPLHQLKERLSDIQQEKEKTVITIPKDMPMLERLRVCRHVLRGDAGNRDACKC</sequence>
<dbReference type="AlphaFoldDB" id="A0A3E2VYP4"/>
<dbReference type="EMBL" id="QVEV01000009">
    <property type="protein sequence ID" value="RGC16239.1"/>
    <property type="molecule type" value="Genomic_DNA"/>
</dbReference>
<evidence type="ECO:0000313" key="1">
    <source>
        <dbReference type="EMBL" id="RGC16239.1"/>
    </source>
</evidence>
<dbReference type="OrthoDB" id="1654776at2"/>
<dbReference type="RefSeq" id="WP_117442706.1">
    <property type="nucleotide sequence ID" value="NZ_JAJFEN010000068.1"/>
</dbReference>
<evidence type="ECO:0000313" key="2">
    <source>
        <dbReference type="Proteomes" id="UP000260025"/>
    </source>
</evidence>